<evidence type="ECO:0000256" key="4">
    <source>
        <dbReference type="ARBA" id="ARBA00023128"/>
    </source>
</evidence>
<dbReference type="GO" id="GO:0006627">
    <property type="term" value="P:protein processing involved in protein targeting to mitochondrion"/>
    <property type="evidence" value="ECO:0007669"/>
    <property type="project" value="EnsemblFungi"/>
</dbReference>
<keyword evidence="2" id="KW-0999">Mitochondrion inner membrane</keyword>
<dbReference type="OrthoDB" id="308440at2759"/>
<keyword evidence="4" id="KW-0496">Mitochondrion</keyword>
<evidence type="ECO:0000313" key="10">
    <source>
        <dbReference type="Proteomes" id="UP000076632"/>
    </source>
</evidence>
<evidence type="ECO:0000256" key="6">
    <source>
        <dbReference type="ARBA" id="ARBA00038445"/>
    </source>
</evidence>
<dbReference type="OMA" id="LCKGPSM"/>
<sequence>MGSNLGSLFARFKGSFSKNVYGSPFHLALQTAKVLCFGHIINEHVITLAPTIGPSMLPTIEAKGDWVLISRLNRRGRGISVGDVVSADHPAVPGRGAIKRVIGLPGDFVERKTPGSDNPTIIQIPEGHCWIVGDNLPHSRDSRMYGPLPLALIKGKVLGVLFPWNERRRIRNNVTALEL</sequence>
<dbReference type="RefSeq" id="XP_018192209.1">
    <property type="nucleotide sequence ID" value="XM_018330420.1"/>
</dbReference>
<dbReference type="InterPro" id="IPR019533">
    <property type="entry name" value="Peptidase_S26"/>
</dbReference>
<dbReference type="Gene3D" id="2.10.109.10">
    <property type="entry name" value="Umud Fragment, subunit A"/>
    <property type="match status" value="1"/>
</dbReference>
<evidence type="ECO:0000259" key="8">
    <source>
        <dbReference type="Pfam" id="PF10502"/>
    </source>
</evidence>
<evidence type="ECO:0000256" key="7">
    <source>
        <dbReference type="PIRSR" id="PIRSR600223-1"/>
    </source>
</evidence>
<accession>A0A165JUP3</accession>
<feature type="active site" evidence="7">
    <location>
        <position position="99"/>
    </location>
</feature>
<dbReference type="SUPFAM" id="SSF51306">
    <property type="entry name" value="LexA/Signal peptidase"/>
    <property type="match status" value="1"/>
</dbReference>
<dbReference type="GeneID" id="28895557"/>
<dbReference type="AlphaFoldDB" id="A0A165JUP3"/>
<dbReference type="EMBL" id="KV407454">
    <property type="protein sequence ID" value="KZF26654.1"/>
    <property type="molecule type" value="Genomic_DNA"/>
</dbReference>
<evidence type="ECO:0000256" key="1">
    <source>
        <dbReference type="ARBA" id="ARBA00004273"/>
    </source>
</evidence>
<dbReference type="PRINTS" id="PR00727">
    <property type="entry name" value="LEADERPTASE"/>
</dbReference>
<dbReference type="InterPro" id="IPR036286">
    <property type="entry name" value="LexA/Signal_pep-like_sf"/>
</dbReference>
<dbReference type="GO" id="GO:0042720">
    <property type="term" value="C:mitochondrial inner membrane peptidase complex"/>
    <property type="evidence" value="ECO:0007669"/>
    <property type="project" value="EnsemblFungi"/>
</dbReference>
<dbReference type="Proteomes" id="UP000076632">
    <property type="component" value="Unassembled WGS sequence"/>
</dbReference>
<dbReference type="FunFam" id="2.10.109.10:FF:000015">
    <property type="entry name" value="Mitochondrial inner membrane protease subunit 1"/>
    <property type="match status" value="1"/>
</dbReference>
<dbReference type="PANTHER" id="PTHR12383">
    <property type="entry name" value="PROTEASE FAMILY S26 MITOCHONDRIAL INNER MEMBRANE PROTEASE-RELATED"/>
    <property type="match status" value="1"/>
</dbReference>
<dbReference type="STRING" id="1328760.A0A165JUP3"/>
<name>A0A165JUP3_XYLHT</name>
<dbReference type="GO" id="GO:0006465">
    <property type="term" value="P:signal peptide processing"/>
    <property type="evidence" value="ECO:0007669"/>
    <property type="project" value="InterPro"/>
</dbReference>
<dbReference type="InParanoid" id="A0A165JUP3"/>
<comment type="subcellular location">
    <subcellularLocation>
        <location evidence="1">Mitochondrion inner membrane</location>
    </subcellularLocation>
</comment>
<comment type="similarity">
    <text evidence="6">Belongs to the peptidase S26 family. IMP1 subfamily.</text>
</comment>
<feature type="domain" description="Peptidase S26" evidence="8">
    <location>
        <begin position="123"/>
        <end position="158"/>
    </location>
</feature>
<protein>
    <submittedName>
        <fullName evidence="9">LexA/Signal peptidase</fullName>
    </submittedName>
</protein>
<gene>
    <name evidence="9" type="ORF">L228DRAFT_226451</name>
</gene>
<feature type="active site" evidence="7">
    <location>
        <position position="55"/>
    </location>
</feature>
<evidence type="ECO:0000256" key="3">
    <source>
        <dbReference type="ARBA" id="ARBA00022801"/>
    </source>
</evidence>
<dbReference type="PANTHER" id="PTHR12383:SF16">
    <property type="entry name" value="MITOCHONDRIAL INNER MEMBRANE PROTEASE SUBUNIT 1"/>
    <property type="match status" value="1"/>
</dbReference>
<proteinExistence type="inferred from homology"/>
<evidence type="ECO:0000256" key="5">
    <source>
        <dbReference type="ARBA" id="ARBA00023136"/>
    </source>
</evidence>
<dbReference type="InterPro" id="IPR052064">
    <property type="entry name" value="Mito_IMP1_subunit"/>
</dbReference>
<dbReference type="InterPro" id="IPR000223">
    <property type="entry name" value="Pept_S26A_signal_pept_1"/>
</dbReference>
<keyword evidence="10" id="KW-1185">Reference proteome</keyword>
<dbReference type="FunCoup" id="A0A165JUP3">
    <property type="interactions" value="384"/>
</dbReference>
<feature type="domain" description="Peptidase S26" evidence="8">
    <location>
        <begin position="32"/>
        <end position="112"/>
    </location>
</feature>
<keyword evidence="3" id="KW-0378">Hydrolase</keyword>
<evidence type="ECO:0000313" key="9">
    <source>
        <dbReference type="EMBL" id="KZF26654.1"/>
    </source>
</evidence>
<dbReference type="Pfam" id="PF10502">
    <property type="entry name" value="Peptidase_S26"/>
    <property type="match status" value="2"/>
</dbReference>
<keyword evidence="5" id="KW-0472">Membrane</keyword>
<dbReference type="GO" id="GO:0004252">
    <property type="term" value="F:serine-type endopeptidase activity"/>
    <property type="evidence" value="ECO:0007669"/>
    <property type="project" value="InterPro"/>
</dbReference>
<dbReference type="CDD" id="cd06530">
    <property type="entry name" value="S26_SPase_I"/>
    <property type="match status" value="1"/>
</dbReference>
<reference evidence="9 10" key="1">
    <citation type="journal article" date="2016" name="Fungal Biol.">
        <title>The genome of Xylona heveae provides a window into fungal endophytism.</title>
        <authorList>
            <person name="Gazis R."/>
            <person name="Kuo A."/>
            <person name="Riley R."/>
            <person name="LaButti K."/>
            <person name="Lipzen A."/>
            <person name="Lin J."/>
            <person name="Amirebrahimi M."/>
            <person name="Hesse C.N."/>
            <person name="Spatafora J.W."/>
            <person name="Henrissat B."/>
            <person name="Hainaut M."/>
            <person name="Grigoriev I.V."/>
            <person name="Hibbett D.S."/>
        </authorList>
    </citation>
    <scope>NUCLEOTIDE SEQUENCE [LARGE SCALE GENOMIC DNA]</scope>
    <source>
        <strain evidence="9 10">TC161</strain>
    </source>
</reference>
<evidence type="ECO:0000256" key="2">
    <source>
        <dbReference type="ARBA" id="ARBA00022792"/>
    </source>
</evidence>
<organism evidence="9 10">
    <name type="scientific">Xylona heveae (strain CBS 132557 / TC161)</name>
    <dbReference type="NCBI Taxonomy" id="1328760"/>
    <lineage>
        <taxon>Eukaryota</taxon>
        <taxon>Fungi</taxon>
        <taxon>Dikarya</taxon>
        <taxon>Ascomycota</taxon>
        <taxon>Pezizomycotina</taxon>
        <taxon>Xylonomycetes</taxon>
        <taxon>Xylonales</taxon>
        <taxon>Xylonaceae</taxon>
        <taxon>Xylona</taxon>
    </lineage>
</organism>